<gene>
    <name evidence="1" type="ORF">ILYODFUR_022523</name>
</gene>
<comment type="caution">
    <text evidence="1">The sequence shown here is derived from an EMBL/GenBank/DDBJ whole genome shotgun (WGS) entry which is preliminary data.</text>
</comment>
<name>A0ABV0V576_9TELE</name>
<organism evidence="1 2">
    <name type="scientific">Ilyodon furcidens</name>
    <name type="common">goldbreast splitfin</name>
    <dbReference type="NCBI Taxonomy" id="33524"/>
    <lineage>
        <taxon>Eukaryota</taxon>
        <taxon>Metazoa</taxon>
        <taxon>Chordata</taxon>
        <taxon>Craniata</taxon>
        <taxon>Vertebrata</taxon>
        <taxon>Euteleostomi</taxon>
        <taxon>Actinopterygii</taxon>
        <taxon>Neopterygii</taxon>
        <taxon>Teleostei</taxon>
        <taxon>Neoteleostei</taxon>
        <taxon>Acanthomorphata</taxon>
        <taxon>Ovalentaria</taxon>
        <taxon>Atherinomorphae</taxon>
        <taxon>Cyprinodontiformes</taxon>
        <taxon>Goodeidae</taxon>
        <taxon>Ilyodon</taxon>
    </lineage>
</organism>
<sequence length="114" mass="13060">METDPDTKLNRTGPNLINTASLLSCASPVYHKCIQRWSCEVLKCSYWSDFIDLCVIGPQPSEKVNQTLITELKLIKRKLLNLKGYLIKQWNAPLRTKYCHRVSVSVCAAFMTRL</sequence>
<protein>
    <submittedName>
        <fullName evidence="1">Uncharacterized protein</fullName>
    </submittedName>
</protein>
<evidence type="ECO:0000313" key="2">
    <source>
        <dbReference type="Proteomes" id="UP001482620"/>
    </source>
</evidence>
<accession>A0ABV0V576</accession>
<proteinExistence type="predicted"/>
<dbReference type="Proteomes" id="UP001482620">
    <property type="component" value="Unassembled WGS sequence"/>
</dbReference>
<evidence type="ECO:0000313" key="1">
    <source>
        <dbReference type="EMBL" id="MEQ2252514.1"/>
    </source>
</evidence>
<dbReference type="EMBL" id="JAHRIQ010095174">
    <property type="protein sequence ID" value="MEQ2252514.1"/>
    <property type="molecule type" value="Genomic_DNA"/>
</dbReference>
<keyword evidence="2" id="KW-1185">Reference proteome</keyword>
<reference evidence="1 2" key="1">
    <citation type="submission" date="2021-06" db="EMBL/GenBank/DDBJ databases">
        <authorList>
            <person name="Palmer J.M."/>
        </authorList>
    </citation>
    <scope>NUCLEOTIDE SEQUENCE [LARGE SCALE GENOMIC DNA]</scope>
    <source>
        <strain evidence="2">if_2019</strain>
        <tissue evidence="1">Muscle</tissue>
    </source>
</reference>